<dbReference type="Proteomes" id="UP001148614">
    <property type="component" value="Unassembled WGS sequence"/>
</dbReference>
<dbReference type="SUPFAM" id="SSF51695">
    <property type="entry name" value="PLC-like phosphodiesterases"/>
    <property type="match status" value="1"/>
</dbReference>
<comment type="similarity">
    <text evidence="1">Belongs to the AIM6 family.</text>
</comment>
<dbReference type="GO" id="GO:0008081">
    <property type="term" value="F:phosphoric diester hydrolase activity"/>
    <property type="evidence" value="ECO:0007669"/>
    <property type="project" value="InterPro"/>
</dbReference>
<evidence type="ECO:0000256" key="2">
    <source>
        <dbReference type="ARBA" id="ARBA00014286"/>
    </source>
</evidence>
<reference evidence="4" key="1">
    <citation type="submission" date="2022-07" db="EMBL/GenBank/DDBJ databases">
        <title>Genome Sequence of Xylaria arbuscula.</title>
        <authorList>
            <person name="Buettner E."/>
        </authorList>
    </citation>
    <scope>NUCLEOTIDE SEQUENCE</scope>
    <source>
        <strain evidence="4">VT107</strain>
    </source>
</reference>
<comment type="caution">
    <text evidence="4">The sequence shown here is derived from an EMBL/GenBank/DDBJ whole genome shotgun (WGS) entry which is preliminary data.</text>
</comment>
<dbReference type="VEuPathDB" id="FungiDB:F4678DRAFT_415984"/>
<sequence length="480" mass="50767">MRTSILGLLTVGVALGKPITPERSASRPVPQPANPPVYRPVYRPLSSNFTASSVPSNKTLVTDGISSCSTVWMAIPDVTIGSGTDQRTGFTTAVNKFCDMAHGSTVASQDYLSMATEVFLDGGSNPTKYGLLGYVYFEIHNKLSSTHSVDATSCKKYLGTLSATGGQCYGTTNGDTKGGTYQVGTNGVSYHALGNSVPPKQDALKKLLKTTVLEAQSVNKGSSAPLNPWPLDSLSSVLPVSCHSHNDYDQDIPVFAALAAGCVGMEADVWLFGGSLLLGHLLPTLGRTFSAQYVNPLKAIIDHNGGSVYKSRPGQTLVLLVDFKTSDTGTLDAVVSALAPLRNAGYLSRLENGAFVKKAITVVASGSAPFDRINTGDGVPARDIFYDANLGALSGTMYTSQNSYVASADFQDVIGEASTATLTTAQMDTITSQVTQAHAKGLVARYWNLPGEYLWEPLEALGVDLLNADDLYNTARIPRL</sequence>
<dbReference type="GO" id="GO:0006629">
    <property type="term" value="P:lipid metabolic process"/>
    <property type="evidence" value="ECO:0007669"/>
    <property type="project" value="InterPro"/>
</dbReference>
<feature type="signal peptide" evidence="3">
    <location>
        <begin position="1"/>
        <end position="16"/>
    </location>
</feature>
<evidence type="ECO:0000313" key="5">
    <source>
        <dbReference type="Proteomes" id="UP001148614"/>
    </source>
</evidence>
<name>A0A9W8TNU4_9PEZI</name>
<organism evidence="4 5">
    <name type="scientific">Xylaria arbuscula</name>
    <dbReference type="NCBI Taxonomy" id="114810"/>
    <lineage>
        <taxon>Eukaryota</taxon>
        <taxon>Fungi</taxon>
        <taxon>Dikarya</taxon>
        <taxon>Ascomycota</taxon>
        <taxon>Pezizomycotina</taxon>
        <taxon>Sordariomycetes</taxon>
        <taxon>Xylariomycetidae</taxon>
        <taxon>Xylariales</taxon>
        <taxon>Xylariaceae</taxon>
        <taxon>Xylaria</taxon>
    </lineage>
</organism>
<evidence type="ECO:0000313" key="4">
    <source>
        <dbReference type="EMBL" id="KAJ3575750.1"/>
    </source>
</evidence>
<evidence type="ECO:0000256" key="1">
    <source>
        <dbReference type="ARBA" id="ARBA00008858"/>
    </source>
</evidence>
<dbReference type="InterPro" id="IPR051236">
    <property type="entry name" value="HAT_RTT109-like"/>
</dbReference>
<dbReference type="AlphaFoldDB" id="A0A9W8TNU4"/>
<dbReference type="PANTHER" id="PTHR31571">
    <property type="entry name" value="ALTERED INHERITANCE OF MITOCHONDRIA PROTEIN 6"/>
    <property type="match status" value="1"/>
</dbReference>
<dbReference type="InterPro" id="IPR017946">
    <property type="entry name" value="PLC-like_Pdiesterase_TIM-brl"/>
</dbReference>
<evidence type="ECO:0000256" key="3">
    <source>
        <dbReference type="SAM" id="SignalP"/>
    </source>
</evidence>
<dbReference type="PANTHER" id="PTHR31571:SF1">
    <property type="entry name" value="ALTERED INHERITANCE OF MITOCHONDRIA PROTEIN 6"/>
    <property type="match status" value="1"/>
</dbReference>
<keyword evidence="5" id="KW-1185">Reference proteome</keyword>
<keyword evidence="3" id="KW-0732">Signal</keyword>
<dbReference type="EMBL" id="JANPWZ010000521">
    <property type="protein sequence ID" value="KAJ3575750.1"/>
    <property type="molecule type" value="Genomic_DNA"/>
</dbReference>
<gene>
    <name evidence="4" type="ORF">NPX13_g3932</name>
</gene>
<proteinExistence type="inferred from homology"/>
<accession>A0A9W8TNU4</accession>
<protein>
    <recommendedName>
        <fullName evidence="2">Altered inheritance of mitochondria protein 6</fullName>
    </recommendedName>
</protein>
<feature type="chain" id="PRO_5040773996" description="Altered inheritance of mitochondria protein 6" evidence="3">
    <location>
        <begin position="17"/>
        <end position="480"/>
    </location>
</feature>